<dbReference type="Gene3D" id="3.40.1190.20">
    <property type="match status" value="1"/>
</dbReference>
<dbReference type="Pfam" id="PF00294">
    <property type="entry name" value="PfkB"/>
    <property type="match status" value="1"/>
</dbReference>
<dbReference type="SUPFAM" id="SSF53613">
    <property type="entry name" value="Ribokinase-like"/>
    <property type="match status" value="1"/>
</dbReference>
<keyword evidence="9" id="KW-1185">Reference proteome</keyword>
<evidence type="ECO:0000256" key="4">
    <source>
        <dbReference type="ARBA" id="ARBA00022777"/>
    </source>
</evidence>
<protein>
    <recommendedName>
        <fullName evidence="6">Phosphofructokinase</fullName>
    </recommendedName>
</protein>
<dbReference type="PANTHER" id="PTHR46566">
    <property type="entry name" value="1-PHOSPHOFRUCTOKINASE-RELATED"/>
    <property type="match status" value="1"/>
</dbReference>
<evidence type="ECO:0000256" key="2">
    <source>
        <dbReference type="ARBA" id="ARBA00022679"/>
    </source>
</evidence>
<reference evidence="8 9" key="1">
    <citation type="submission" date="2023-04" db="EMBL/GenBank/DDBJ databases">
        <title>YMD61, complete Genome.</title>
        <authorList>
            <person name="Zhang J."/>
        </authorList>
    </citation>
    <scope>NUCLEOTIDE SEQUENCE [LARGE SCALE GENOMIC DNA]</scope>
    <source>
        <strain evidence="8 9">YMD61</strain>
    </source>
</reference>
<dbReference type="RefSeq" id="WP_281466231.1">
    <property type="nucleotide sequence ID" value="NZ_CP124535.1"/>
</dbReference>
<dbReference type="Proteomes" id="UP001230978">
    <property type="component" value="Chromosome"/>
</dbReference>
<dbReference type="EMBL" id="CP124535">
    <property type="protein sequence ID" value="WGV16160.1"/>
    <property type="molecule type" value="Genomic_DNA"/>
</dbReference>
<feature type="domain" description="Carbohydrate kinase PfkB" evidence="7">
    <location>
        <begin position="32"/>
        <end position="302"/>
    </location>
</feature>
<dbReference type="InterPro" id="IPR002173">
    <property type="entry name" value="Carboh/pur_kinase_PfkB_CS"/>
</dbReference>
<keyword evidence="5" id="KW-0067">ATP-binding</keyword>
<keyword evidence="2 6" id="KW-0808">Transferase</keyword>
<dbReference type="PROSITE" id="PS00583">
    <property type="entry name" value="PFKB_KINASES_1"/>
    <property type="match status" value="1"/>
</dbReference>
<evidence type="ECO:0000256" key="6">
    <source>
        <dbReference type="PIRNR" id="PIRNR000535"/>
    </source>
</evidence>
<comment type="similarity">
    <text evidence="1 6">Belongs to the carbohydrate kinase PfkB family.</text>
</comment>
<evidence type="ECO:0000313" key="8">
    <source>
        <dbReference type="EMBL" id="WGV16160.1"/>
    </source>
</evidence>
<evidence type="ECO:0000259" key="7">
    <source>
        <dbReference type="Pfam" id="PF00294"/>
    </source>
</evidence>
<dbReference type="InterPro" id="IPR011611">
    <property type="entry name" value="PfkB_dom"/>
</dbReference>
<sequence length="321" mass="33241">MPDTPPSPQAPILTLTLNPALDMASAVPVMVPDEKLRCSEPQLDPGGGGLNVSRAVHALGGESLALVALGGLTGDRLAELIRREGVMFLGITGPGETRQSLTVNEASTGRQYRFMLPGPVWHQEDQDRVFMLLRAAGKPGGFAVISGSQPPGVPMDFPARLAAAMAGMRVVLDTSGAALTQAVDHPIPDLEVLRMDGEEAEALARRPLETRADTADFAQSLVARGVAKKVIVARGADGSVLADAKQRIFAKAPKVQVRSKVGAGDSFVGGYTLALARGQSEAEALAQGVAAAAAAVMSDATELCRAEDVARLLPEAAVSAV</sequence>
<accession>A0ABY8Q5L9</accession>
<keyword evidence="3" id="KW-0547">Nucleotide-binding</keyword>
<dbReference type="CDD" id="cd01164">
    <property type="entry name" value="FruK_PfkB_like"/>
    <property type="match status" value="1"/>
</dbReference>
<proteinExistence type="inferred from homology"/>
<dbReference type="GO" id="GO:0016301">
    <property type="term" value="F:kinase activity"/>
    <property type="evidence" value="ECO:0007669"/>
    <property type="project" value="UniProtKB-KW"/>
</dbReference>
<gene>
    <name evidence="8" type="ORF">QF092_18230</name>
</gene>
<name>A0ABY8Q5L9_9RHOB</name>
<dbReference type="PANTHER" id="PTHR46566:SF2">
    <property type="entry name" value="ATP-DEPENDENT 6-PHOSPHOFRUCTOKINASE ISOZYME 2"/>
    <property type="match status" value="1"/>
</dbReference>
<evidence type="ECO:0000313" key="9">
    <source>
        <dbReference type="Proteomes" id="UP001230978"/>
    </source>
</evidence>
<dbReference type="PIRSF" id="PIRSF000535">
    <property type="entry name" value="1PFK/6PFK/LacC"/>
    <property type="match status" value="1"/>
</dbReference>
<dbReference type="InterPro" id="IPR029056">
    <property type="entry name" value="Ribokinase-like"/>
</dbReference>
<keyword evidence="4 8" id="KW-0418">Kinase</keyword>
<dbReference type="NCBIfam" id="TIGR03168">
    <property type="entry name" value="1-PFK"/>
    <property type="match status" value="1"/>
</dbReference>
<organism evidence="8 9">
    <name type="scientific">Fuscovulum ytuae</name>
    <dbReference type="NCBI Taxonomy" id="3042299"/>
    <lineage>
        <taxon>Bacteria</taxon>
        <taxon>Pseudomonadati</taxon>
        <taxon>Pseudomonadota</taxon>
        <taxon>Alphaproteobacteria</taxon>
        <taxon>Rhodobacterales</taxon>
        <taxon>Paracoccaceae</taxon>
        <taxon>Fuscovulum</taxon>
    </lineage>
</organism>
<evidence type="ECO:0000256" key="1">
    <source>
        <dbReference type="ARBA" id="ARBA00010688"/>
    </source>
</evidence>
<evidence type="ECO:0000256" key="5">
    <source>
        <dbReference type="ARBA" id="ARBA00022840"/>
    </source>
</evidence>
<evidence type="ECO:0000256" key="3">
    <source>
        <dbReference type="ARBA" id="ARBA00022741"/>
    </source>
</evidence>
<dbReference type="InterPro" id="IPR017583">
    <property type="entry name" value="Tagatose/fructose_Pkinase"/>
</dbReference>